<reference evidence="2" key="1">
    <citation type="journal article" date="2014" name="BMC Genomics">
        <title>Genome characteristics reveal the impact of lichenization on lichen-forming fungus Endocarpon pusillum Hedwig (Verrucariales, Ascomycota).</title>
        <authorList>
            <person name="Wang Y.-Y."/>
            <person name="Liu B."/>
            <person name="Zhang X.-Y."/>
            <person name="Zhou Q.-M."/>
            <person name="Zhang T."/>
            <person name="Li H."/>
            <person name="Yu Y.-F."/>
            <person name="Zhang X.-L."/>
            <person name="Hao X.-Y."/>
            <person name="Wang M."/>
            <person name="Wang L."/>
            <person name="Wei J.-C."/>
        </authorList>
    </citation>
    <scope>NUCLEOTIDE SEQUENCE [LARGE SCALE GENOMIC DNA]</scope>
    <source>
        <strain evidence="2">Z07020 / HMAS-L-300199</strain>
    </source>
</reference>
<dbReference type="Proteomes" id="UP000019373">
    <property type="component" value="Unassembled WGS sequence"/>
</dbReference>
<name>U1I2I8_ENDPU</name>
<dbReference type="EMBL" id="KE720780">
    <property type="protein sequence ID" value="ERF76169.1"/>
    <property type="molecule type" value="Genomic_DNA"/>
</dbReference>
<organism evidence="1 2">
    <name type="scientific">Endocarpon pusillum (strain Z07020 / HMAS-L-300199)</name>
    <name type="common">Lichen-forming fungus</name>
    <dbReference type="NCBI Taxonomy" id="1263415"/>
    <lineage>
        <taxon>Eukaryota</taxon>
        <taxon>Fungi</taxon>
        <taxon>Dikarya</taxon>
        <taxon>Ascomycota</taxon>
        <taxon>Pezizomycotina</taxon>
        <taxon>Eurotiomycetes</taxon>
        <taxon>Chaetothyriomycetidae</taxon>
        <taxon>Verrucariales</taxon>
        <taxon>Verrucariaceae</taxon>
        <taxon>Endocarpon</taxon>
    </lineage>
</organism>
<dbReference type="AlphaFoldDB" id="U1I2I8"/>
<dbReference type="PANTHER" id="PTHR39596">
    <property type="match status" value="1"/>
</dbReference>
<evidence type="ECO:0008006" key="3">
    <source>
        <dbReference type="Google" id="ProtNLM"/>
    </source>
</evidence>
<dbReference type="PANTHER" id="PTHR39596:SF4">
    <property type="entry name" value="HET DOMAIN PROTEIN (AFU_ORTHOLOGUE AFUA_3G03140)-RELATED"/>
    <property type="match status" value="1"/>
</dbReference>
<evidence type="ECO:0000313" key="2">
    <source>
        <dbReference type="Proteomes" id="UP000019373"/>
    </source>
</evidence>
<gene>
    <name evidence="1" type="ORF">EPUS_01503</name>
</gene>
<proteinExistence type="predicted"/>
<dbReference type="eggNOG" id="ENOG502SQ4R">
    <property type="taxonomic scope" value="Eukaryota"/>
</dbReference>
<dbReference type="RefSeq" id="XP_007786635.1">
    <property type="nucleotide sequence ID" value="XM_007788445.1"/>
</dbReference>
<dbReference type="OrthoDB" id="2426273at2759"/>
<accession>U1I2I8</accession>
<sequence>MKLRKQAIERIYPVFAGAAAVLVIDKALTSAESAYMAITEALAMVASSQWMTRCWTLAEAALGMKSGLIFCLGNSIIRYRDFKLDGDGNKAYKLLDLPSKSFFRDFLQRAFVLFHVAWLASQPLLSDFESFILVWNSLTARSTSWPDDVWGIMATLLGFSGKEIMRKMAGYFGGDPNMMIFSSPPTFSAPILLAVHFIGGPQFRTRNCCALIDSVR</sequence>
<protein>
    <recommendedName>
        <fullName evidence="3">Heterokaryon incompatibility domain-containing protein</fullName>
    </recommendedName>
</protein>
<keyword evidence="2" id="KW-1185">Reference proteome</keyword>
<dbReference type="GeneID" id="19236559"/>
<evidence type="ECO:0000313" key="1">
    <source>
        <dbReference type="EMBL" id="ERF76169.1"/>
    </source>
</evidence>
<dbReference type="HOGENOM" id="CLU_1277602_0_0_1"/>